<dbReference type="SUPFAM" id="SSF52833">
    <property type="entry name" value="Thioredoxin-like"/>
    <property type="match status" value="1"/>
</dbReference>
<dbReference type="InterPro" id="IPR036249">
    <property type="entry name" value="Thioredoxin-like_sf"/>
</dbReference>
<dbReference type="EMBL" id="AP021889">
    <property type="protein sequence ID" value="BBP46231.1"/>
    <property type="molecule type" value="Genomic_DNA"/>
</dbReference>
<evidence type="ECO:0000313" key="3">
    <source>
        <dbReference type="Proteomes" id="UP000501726"/>
    </source>
</evidence>
<dbReference type="AlphaFoldDB" id="A0A6F8PVS5"/>
<dbReference type="InterPro" id="IPR013766">
    <property type="entry name" value="Thioredoxin_domain"/>
</dbReference>
<dbReference type="Proteomes" id="UP000501726">
    <property type="component" value="Chromosome"/>
</dbReference>
<organism evidence="2 3">
    <name type="scientific">Thiosulfatimonas sediminis</name>
    <dbReference type="NCBI Taxonomy" id="2675054"/>
    <lineage>
        <taxon>Bacteria</taxon>
        <taxon>Pseudomonadati</taxon>
        <taxon>Pseudomonadota</taxon>
        <taxon>Gammaproteobacteria</taxon>
        <taxon>Thiotrichales</taxon>
        <taxon>Piscirickettsiaceae</taxon>
        <taxon>Thiosulfatimonas</taxon>
    </lineage>
</organism>
<feature type="domain" description="Thioredoxin" evidence="1">
    <location>
        <begin position="13"/>
        <end position="89"/>
    </location>
</feature>
<dbReference type="Gene3D" id="3.40.30.10">
    <property type="entry name" value="Glutaredoxin"/>
    <property type="match status" value="1"/>
</dbReference>
<evidence type="ECO:0000259" key="1">
    <source>
        <dbReference type="Pfam" id="PF00085"/>
    </source>
</evidence>
<keyword evidence="3" id="KW-1185">Reference proteome</keyword>
<dbReference type="KEGG" id="tse:THMIRHAS_16040"/>
<name>A0A6F8PVS5_9GAMM</name>
<dbReference type="CDD" id="cd02947">
    <property type="entry name" value="TRX_family"/>
    <property type="match status" value="1"/>
</dbReference>
<evidence type="ECO:0000313" key="2">
    <source>
        <dbReference type="EMBL" id="BBP46231.1"/>
    </source>
</evidence>
<dbReference type="RefSeq" id="WP_173272625.1">
    <property type="nucleotide sequence ID" value="NZ_AP021889.1"/>
</dbReference>
<protein>
    <submittedName>
        <fullName evidence="2">Thiol reductase thioredoxin</fullName>
    </submittedName>
</protein>
<proteinExistence type="predicted"/>
<accession>A0A6F8PVS5</accession>
<sequence length="111" mass="12772">MKDVITLEELQSLQYEAEALLVLYGGSECNVCHVIKPQIIEQISARYPKMQMVYVDCHKTTEICSQNGIFSLPVVQIYFTGQKFIEEVRSFSIGKLMNDIQRPYGMLFNEV</sequence>
<reference evidence="3" key="1">
    <citation type="submission" date="2019-11" db="EMBL/GenBank/DDBJ databases">
        <title>Isolation and characterization of two novel species in the genus Thiomicrorhabdus.</title>
        <authorList>
            <person name="Mochizuki J."/>
            <person name="Kojima H."/>
            <person name="Fukui M."/>
        </authorList>
    </citation>
    <scope>NUCLEOTIDE SEQUENCE [LARGE SCALE GENOMIC DNA]</scope>
    <source>
        <strain evidence="3">aks77</strain>
    </source>
</reference>
<gene>
    <name evidence="2" type="ORF">THMIRHAS_16040</name>
</gene>
<dbReference type="Pfam" id="PF00085">
    <property type="entry name" value="Thioredoxin"/>
    <property type="match status" value="1"/>
</dbReference>